<dbReference type="Proteomes" id="UP000232688">
    <property type="component" value="Unassembled WGS sequence"/>
</dbReference>
<dbReference type="VEuPathDB" id="FungiDB:RhiirA1_472423"/>
<dbReference type="EMBL" id="LLXJ01003742">
    <property type="protein sequence ID" value="PKB96655.1"/>
    <property type="molecule type" value="Genomic_DNA"/>
</dbReference>
<reference evidence="2 5" key="2">
    <citation type="submission" date="2017-09" db="EMBL/GenBank/DDBJ databases">
        <title>Extensive intraspecific genome diversity in a model arbuscular mycorrhizal fungus.</title>
        <authorList>
            <person name="Chen E.C."/>
            <person name="Morin E."/>
            <person name="Beaudet D."/>
            <person name="Noel J."/>
            <person name="Ndikumana S."/>
            <person name="Charron P."/>
            <person name="St-Onge C."/>
            <person name="Giorgi J."/>
            <person name="Grigoriev I.V."/>
            <person name="Roux C."/>
            <person name="Martin F.M."/>
            <person name="Corradi N."/>
        </authorList>
    </citation>
    <scope>NUCLEOTIDE SEQUENCE [LARGE SCALE GENOMIC DNA]</scope>
    <source>
        <strain evidence="2 5">A5</strain>
    </source>
</reference>
<reference evidence="3 4" key="4">
    <citation type="submission" date="2017-10" db="EMBL/GenBank/DDBJ databases">
        <title>Genome analyses suggest a sexual origin of heterokaryosis in a supposedly ancient asexual fungus.</title>
        <authorList>
            <person name="Corradi N."/>
            <person name="Sedzielewska K."/>
            <person name="Noel J."/>
            <person name="Charron P."/>
            <person name="Farinelli L."/>
            <person name="Marton T."/>
            <person name="Kruger M."/>
            <person name="Pelin A."/>
            <person name="Brachmann A."/>
            <person name="Corradi N."/>
        </authorList>
    </citation>
    <scope>NUCLEOTIDE SEQUENCE [LARGE SCALE GENOMIC DNA]</scope>
    <source>
        <strain evidence="3 4">A1</strain>
    </source>
</reference>
<dbReference type="VEuPathDB" id="FungiDB:FUN_006687"/>
<dbReference type="GO" id="GO:0005524">
    <property type="term" value="F:ATP binding"/>
    <property type="evidence" value="ECO:0007669"/>
    <property type="project" value="InterPro"/>
</dbReference>
<dbReference type="InterPro" id="IPR011009">
    <property type="entry name" value="Kinase-like_dom_sf"/>
</dbReference>
<evidence type="ECO:0000313" key="4">
    <source>
        <dbReference type="Proteomes" id="UP000232688"/>
    </source>
</evidence>
<accession>A0A2I1F8W7</accession>
<dbReference type="Gene3D" id="1.10.510.10">
    <property type="entry name" value="Transferase(Phosphotransferase) domain 1"/>
    <property type="match status" value="1"/>
</dbReference>
<dbReference type="GO" id="GO:0004672">
    <property type="term" value="F:protein kinase activity"/>
    <property type="evidence" value="ECO:0007669"/>
    <property type="project" value="InterPro"/>
</dbReference>
<evidence type="ECO:0000313" key="3">
    <source>
        <dbReference type="EMBL" id="PKC57486.1"/>
    </source>
</evidence>
<reference evidence="3 4" key="3">
    <citation type="submission" date="2017-10" db="EMBL/GenBank/DDBJ databases">
        <title>Extensive intraspecific genome diversity in a model arbuscular mycorrhizal fungus.</title>
        <authorList>
            <person name="Chen E.C.H."/>
            <person name="Morin E."/>
            <person name="Baudet D."/>
            <person name="Noel J."/>
            <person name="Ndikumana S."/>
            <person name="Charron P."/>
            <person name="St-Onge C."/>
            <person name="Giorgi J."/>
            <person name="Grigoriev I.V."/>
            <person name="Roux C."/>
            <person name="Martin F.M."/>
            <person name="Corradi N."/>
        </authorList>
    </citation>
    <scope>NUCLEOTIDE SEQUENCE [LARGE SCALE GENOMIC DNA]</scope>
    <source>
        <strain evidence="3 4">A1</strain>
    </source>
</reference>
<feature type="domain" description="Protein kinase" evidence="1">
    <location>
        <begin position="1"/>
        <end position="167"/>
    </location>
</feature>
<sequence length="167" mass="19483">MASKILENIVSFYRKYNLKVNENSFNPTPKLKSSPVPILFIPFNENTLKKLLISKILQPLLNMLLKNFNDDDDVMIYLDAYIEYETLALSMLNILNNFRLQTIHEKDFVHRDFHSGNILIKNNLCKIDQYLIENLGLSRPSNDIPQDSNIYVVIPYIVPKYLKASIF</sequence>
<protein>
    <recommendedName>
        <fullName evidence="1">Protein kinase domain-containing protein</fullName>
    </recommendedName>
</protein>
<dbReference type="Proteomes" id="UP000232722">
    <property type="component" value="Unassembled WGS sequence"/>
</dbReference>
<dbReference type="EMBL" id="LLXH01001811">
    <property type="protein sequence ID" value="PKC57486.1"/>
    <property type="molecule type" value="Genomic_DNA"/>
</dbReference>
<proteinExistence type="predicted"/>
<evidence type="ECO:0000259" key="1">
    <source>
        <dbReference type="PROSITE" id="PS50011"/>
    </source>
</evidence>
<dbReference type="AlphaFoldDB" id="A0A2I1F8W7"/>
<organism evidence="3 4">
    <name type="scientific">Rhizophagus irregularis</name>
    <dbReference type="NCBI Taxonomy" id="588596"/>
    <lineage>
        <taxon>Eukaryota</taxon>
        <taxon>Fungi</taxon>
        <taxon>Fungi incertae sedis</taxon>
        <taxon>Mucoromycota</taxon>
        <taxon>Glomeromycotina</taxon>
        <taxon>Glomeromycetes</taxon>
        <taxon>Glomerales</taxon>
        <taxon>Glomeraceae</taxon>
        <taxon>Rhizophagus</taxon>
    </lineage>
</organism>
<name>A0A2I1F8W7_9GLOM</name>
<reference evidence="2 5" key="1">
    <citation type="submission" date="2016-04" db="EMBL/GenBank/DDBJ databases">
        <title>Genome analyses suggest a sexual origin of heterokaryosis in a supposedly ancient asexual fungus.</title>
        <authorList>
            <person name="Ropars J."/>
            <person name="Sedzielewska K."/>
            <person name="Noel J."/>
            <person name="Charron P."/>
            <person name="Farinelli L."/>
            <person name="Marton T."/>
            <person name="Kruger M."/>
            <person name="Pelin A."/>
            <person name="Brachmann A."/>
            <person name="Corradi N."/>
        </authorList>
    </citation>
    <scope>NUCLEOTIDE SEQUENCE [LARGE SCALE GENOMIC DNA]</scope>
    <source>
        <strain evidence="2 5">A5</strain>
    </source>
</reference>
<dbReference type="SUPFAM" id="SSF56112">
    <property type="entry name" value="Protein kinase-like (PK-like)"/>
    <property type="match status" value="1"/>
</dbReference>
<comment type="caution">
    <text evidence="3">The sequence shown here is derived from an EMBL/GenBank/DDBJ whole genome shotgun (WGS) entry which is preliminary data.</text>
</comment>
<dbReference type="VEuPathDB" id="FungiDB:RhiirFUN_010621"/>
<evidence type="ECO:0000313" key="2">
    <source>
        <dbReference type="EMBL" id="PKB96655.1"/>
    </source>
</evidence>
<gene>
    <name evidence="3" type="ORF">RhiirA1_472423</name>
    <name evidence="2" type="ORF">RhiirA5_434471</name>
</gene>
<dbReference type="InterPro" id="IPR000719">
    <property type="entry name" value="Prot_kinase_dom"/>
</dbReference>
<dbReference type="PROSITE" id="PS50011">
    <property type="entry name" value="PROTEIN_KINASE_DOM"/>
    <property type="match status" value="1"/>
</dbReference>
<dbReference type="OrthoDB" id="6718656at2759"/>
<evidence type="ECO:0000313" key="5">
    <source>
        <dbReference type="Proteomes" id="UP000232722"/>
    </source>
</evidence>